<dbReference type="Pfam" id="PF13177">
    <property type="entry name" value="DNA_pol3_delta2"/>
    <property type="match status" value="1"/>
</dbReference>
<proteinExistence type="predicted"/>
<evidence type="ECO:0000313" key="2">
    <source>
        <dbReference type="Proteomes" id="UP000176511"/>
    </source>
</evidence>
<protein>
    <recommendedName>
        <fullName evidence="3">DNA polymerase III delta N-terminal domain-containing protein</fullName>
    </recommendedName>
</protein>
<comment type="caution">
    <text evidence="1">The sequence shown here is derived from an EMBL/GenBank/DDBJ whole genome shotgun (WGS) entry which is preliminary data.</text>
</comment>
<dbReference type="SUPFAM" id="SSF52540">
    <property type="entry name" value="P-loop containing nucleoside triphosphate hydrolases"/>
    <property type="match status" value="1"/>
</dbReference>
<dbReference type="Proteomes" id="UP000176511">
    <property type="component" value="Unassembled WGS sequence"/>
</dbReference>
<dbReference type="Gene3D" id="3.40.50.300">
    <property type="entry name" value="P-loop containing nucleotide triphosphate hydrolases"/>
    <property type="match status" value="1"/>
</dbReference>
<accession>A0A1F6DJN4</accession>
<evidence type="ECO:0000313" key="1">
    <source>
        <dbReference type="EMBL" id="OGG61520.1"/>
    </source>
</evidence>
<gene>
    <name evidence="1" type="ORF">A3C87_02620</name>
</gene>
<dbReference type="EMBL" id="MFLE01000017">
    <property type="protein sequence ID" value="OGG61520.1"/>
    <property type="molecule type" value="Genomic_DNA"/>
</dbReference>
<name>A0A1F6DJN4_9BACT</name>
<reference evidence="1 2" key="1">
    <citation type="journal article" date="2016" name="Nat. Commun.">
        <title>Thousands of microbial genomes shed light on interconnected biogeochemical processes in an aquifer system.</title>
        <authorList>
            <person name="Anantharaman K."/>
            <person name="Brown C.T."/>
            <person name="Hug L.A."/>
            <person name="Sharon I."/>
            <person name="Castelle C.J."/>
            <person name="Probst A.J."/>
            <person name="Thomas B.C."/>
            <person name="Singh A."/>
            <person name="Wilkins M.J."/>
            <person name="Karaoz U."/>
            <person name="Brodie E.L."/>
            <person name="Williams K.H."/>
            <person name="Hubbard S.S."/>
            <person name="Banfield J.F."/>
        </authorList>
    </citation>
    <scope>NUCLEOTIDE SEQUENCE [LARGE SCALE GENOMIC DNA]</scope>
</reference>
<sequence length="204" mass="22970">MHAVLYIGTYDAVVQKLPVGARSGADTHHVRGGLCTVDDAEQLCIHAARAPLDNVTHLVVAYDRFMPQAQNMLLKSIEDTTHVRWYFIVARRDMLLPTIRSRLSEAAYIEERAYTDEVRDFLAMPYTKKLSFITSLYAKVAKSDEEKVATHRRAQAVVAACEARAHSNPHKYVRLAKDTLFVRKYLDQPGASPKMLLELLALSA</sequence>
<dbReference type="STRING" id="1798491.A3C87_02620"/>
<organism evidence="1 2">
    <name type="scientific">Candidatus Kaiserbacteria bacterium RIFCSPHIGHO2_02_FULL_49_34</name>
    <dbReference type="NCBI Taxonomy" id="1798491"/>
    <lineage>
        <taxon>Bacteria</taxon>
        <taxon>Candidatus Kaiseribacteriota</taxon>
    </lineage>
</organism>
<evidence type="ECO:0008006" key="3">
    <source>
        <dbReference type="Google" id="ProtNLM"/>
    </source>
</evidence>
<dbReference type="InterPro" id="IPR027417">
    <property type="entry name" value="P-loop_NTPase"/>
</dbReference>
<dbReference type="AlphaFoldDB" id="A0A1F6DJN4"/>